<proteinExistence type="predicted"/>
<dbReference type="EMBL" id="JAWJWE010000037">
    <property type="protein sequence ID" value="KAK6626152.1"/>
    <property type="molecule type" value="Genomic_DNA"/>
</dbReference>
<organism evidence="1 2">
    <name type="scientific">Polyplax serrata</name>
    <name type="common">Common mouse louse</name>
    <dbReference type="NCBI Taxonomy" id="468196"/>
    <lineage>
        <taxon>Eukaryota</taxon>
        <taxon>Metazoa</taxon>
        <taxon>Ecdysozoa</taxon>
        <taxon>Arthropoda</taxon>
        <taxon>Hexapoda</taxon>
        <taxon>Insecta</taxon>
        <taxon>Pterygota</taxon>
        <taxon>Neoptera</taxon>
        <taxon>Paraneoptera</taxon>
        <taxon>Psocodea</taxon>
        <taxon>Troctomorpha</taxon>
        <taxon>Phthiraptera</taxon>
        <taxon>Anoplura</taxon>
        <taxon>Polyplacidae</taxon>
        <taxon>Polyplax</taxon>
    </lineage>
</organism>
<name>A0AAN8NXV3_POLSC</name>
<evidence type="ECO:0000313" key="1">
    <source>
        <dbReference type="EMBL" id="KAK6626152.1"/>
    </source>
</evidence>
<comment type="caution">
    <text evidence="1">The sequence shown here is derived from an EMBL/GenBank/DDBJ whole genome shotgun (WGS) entry which is preliminary data.</text>
</comment>
<accession>A0AAN8NXV3</accession>
<protein>
    <submittedName>
        <fullName evidence="1">Uncharacterized protein</fullName>
    </submittedName>
</protein>
<gene>
    <name evidence="1" type="ORF">RUM43_006458</name>
</gene>
<dbReference type="AlphaFoldDB" id="A0AAN8NXV3"/>
<sequence>MKYKPKERDKDLNLVEVYALGEESPNNWIFYFLQFERGKTSITMIFHFFFVLEMFAIGEAIRCYNCYSDIGNLIQFPWSPQKWSPLDFVQCNDQNPKASNVWTCPIPNSHCLTQKLDFGPAKGSLIWRTCSNGPLDPCDANPYFPDANIIECKTCSLDMCNIMKLESPPQSASKPKPDPIPEPDFPSKIPYTLNINANVNLYVRR</sequence>
<dbReference type="Proteomes" id="UP001372834">
    <property type="component" value="Unassembled WGS sequence"/>
</dbReference>
<evidence type="ECO:0000313" key="2">
    <source>
        <dbReference type="Proteomes" id="UP001372834"/>
    </source>
</evidence>
<dbReference type="CDD" id="cd00117">
    <property type="entry name" value="TFP"/>
    <property type="match status" value="1"/>
</dbReference>
<reference evidence="1 2" key="1">
    <citation type="submission" date="2023-10" db="EMBL/GenBank/DDBJ databases">
        <title>Genomes of two closely related lineages of the louse Polyplax serrata with different host specificities.</title>
        <authorList>
            <person name="Martinu J."/>
            <person name="Tarabai H."/>
            <person name="Stefka J."/>
            <person name="Hypsa V."/>
        </authorList>
    </citation>
    <scope>NUCLEOTIDE SEQUENCE [LARGE SCALE GENOMIC DNA]</scope>
    <source>
        <strain evidence="1">HR10_N</strain>
    </source>
</reference>